<name>A0ABS4T877_9PSEU</name>
<dbReference type="Proteomes" id="UP001519332">
    <property type="component" value="Unassembled WGS sequence"/>
</dbReference>
<dbReference type="Gene3D" id="3.30.530.20">
    <property type="match status" value="1"/>
</dbReference>
<dbReference type="InterPro" id="IPR023393">
    <property type="entry name" value="START-like_dom_sf"/>
</dbReference>
<gene>
    <name evidence="3" type="ORF">JOF56_001005</name>
</gene>
<evidence type="ECO:0000256" key="1">
    <source>
        <dbReference type="ARBA" id="ARBA00006817"/>
    </source>
</evidence>
<dbReference type="Pfam" id="PF08327">
    <property type="entry name" value="AHSA1"/>
    <property type="match status" value="1"/>
</dbReference>
<organism evidence="3 4">
    <name type="scientific">Kibdelosporangium banguiense</name>
    <dbReference type="NCBI Taxonomy" id="1365924"/>
    <lineage>
        <taxon>Bacteria</taxon>
        <taxon>Bacillati</taxon>
        <taxon>Actinomycetota</taxon>
        <taxon>Actinomycetes</taxon>
        <taxon>Pseudonocardiales</taxon>
        <taxon>Pseudonocardiaceae</taxon>
        <taxon>Kibdelosporangium</taxon>
    </lineage>
</organism>
<dbReference type="SUPFAM" id="SSF55961">
    <property type="entry name" value="Bet v1-like"/>
    <property type="match status" value="1"/>
</dbReference>
<comment type="similarity">
    <text evidence="1">Belongs to the AHA1 family.</text>
</comment>
<dbReference type="InterPro" id="IPR013538">
    <property type="entry name" value="ASHA1/2-like_C"/>
</dbReference>
<evidence type="ECO:0000259" key="2">
    <source>
        <dbReference type="Pfam" id="PF08327"/>
    </source>
</evidence>
<proteinExistence type="inferred from homology"/>
<evidence type="ECO:0000313" key="4">
    <source>
        <dbReference type="Proteomes" id="UP001519332"/>
    </source>
</evidence>
<feature type="domain" description="Activator of Hsp90 ATPase homologue 1/2-like C-terminal" evidence="2">
    <location>
        <begin position="12"/>
        <end position="147"/>
    </location>
</feature>
<dbReference type="EMBL" id="JAGINW010000001">
    <property type="protein sequence ID" value="MBP2320620.1"/>
    <property type="molecule type" value="Genomic_DNA"/>
</dbReference>
<accession>A0ABS4T877</accession>
<sequence>MATVQVHRVYIKATAQAIWDAITQPEWSVQYGYQAPMRYDLRPGGEFKGLASEVMKQHGSPDVLIDGEVIEVDPPHKLVQTWRAIWLEEGFTKLTFEIAEKTDGVCMLTVTHDLEGAPLSAAQVMGEVENAGGGWPELLSDLKSLLETGKSVYA</sequence>
<dbReference type="RefSeq" id="WP_209634994.1">
    <property type="nucleotide sequence ID" value="NZ_JAGINW010000001.1"/>
</dbReference>
<evidence type="ECO:0000313" key="3">
    <source>
        <dbReference type="EMBL" id="MBP2320620.1"/>
    </source>
</evidence>
<comment type="caution">
    <text evidence="3">The sequence shown here is derived from an EMBL/GenBank/DDBJ whole genome shotgun (WGS) entry which is preliminary data.</text>
</comment>
<keyword evidence="4" id="KW-1185">Reference proteome</keyword>
<reference evidence="3 4" key="1">
    <citation type="submission" date="2021-03" db="EMBL/GenBank/DDBJ databases">
        <title>Sequencing the genomes of 1000 actinobacteria strains.</title>
        <authorList>
            <person name="Klenk H.-P."/>
        </authorList>
    </citation>
    <scope>NUCLEOTIDE SEQUENCE [LARGE SCALE GENOMIC DNA]</scope>
    <source>
        <strain evidence="3 4">DSM 46670</strain>
    </source>
</reference>
<protein>
    <submittedName>
        <fullName evidence="3">Uncharacterized protein YndB with AHSA1/START domain</fullName>
    </submittedName>
</protein>